<evidence type="ECO:0000313" key="4">
    <source>
        <dbReference type="Proteomes" id="UP000652219"/>
    </source>
</evidence>
<dbReference type="Proteomes" id="UP000652219">
    <property type="component" value="Unassembled WGS sequence"/>
</dbReference>
<evidence type="ECO:0000256" key="1">
    <source>
        <dbReference type="SAM" id="Coils"/>
    </source>
</evidence>
<feature type="region of interest" description="Disordered" evidence="2">
    <location>
        <begin position="328"/>
        <end position="355"/>
    </location>
</feature>
<organism evidence="3 4">
    <name type="scientific">Colletotrichum sojae</name>
    <dbReference type="NCBI Taxonomy" id="2175907"/>
    <lineage>
        <taxon>Eukaryota</taxon>
        <taxon>Fungi</taxon>
        <taxon>Dikarya</taxon>
        <taxon>Ascomycota</taxon>
        <taxon>Pezizomycotina</taxon>
        <taxon>Sordariomycetes</taxon>
        <taxon>Hypocreomycetidae</taxon>
        <taxon>Glomerellales</taxon>
        <taxon>Glomerellaceae</taxon>
        <taxon>Colletotrichum</taxon>
        <taxon>Colletotrichum orchidearum species complex</taxon>
    </lineage>
</organism>
<keyword evidence="4" id="KW-1185">Reference proteome</keyword>
<dbReference type="AlphaFoldDB" id="A0A8H6JGA4"/>
<dbReference type="EMBL" id="WIGN01000061">
    <property type="protein sequence ID" value="KAF6812619.1"/>
    <property type="molecule type" value="Genomic_DNA"/>
</dbReference>
<protein>
    <submittedName>
        <fullName evidence="3">Uncharacterized protein</fullName>
    </submittedName>
</protein>
<comment type="caution">
    <text evidence="3">The sequence shown here is derived from an EMBL/GenBank/DDBJ whole genome shotgun (WGS) entry which is preliminary data.</text>
</comment>
<reference evidence="3 4" key="1">
    <citation type="journal article" date="2020" name="Phytopathology">
        <title>Genome Sequence Resources of Colletotrichum truncatum, C. plurivorum, C. musicola, and C. sojae: Four Species Pathogenic to Soybean (Glycine max).</title>
        <authorList>
            <person name="Rogerio F."/>
            <person name="Boufleur T.R."/>
            <person name="Ciampi-Guillardi M."/>
            <person name="Sukno S.A."/>
            <person name="Thon M.R."/>
            <person name="Massola Junior N.S."/>
            <person name="Baroncelli R."/>
        </authorList>
    </citation>
    <scope>NUCLEOTIDE SEQUENCE [LARGE SCALE GENOMIC DNA]</scope>
    <source>
        <strain evidence="3 4">LFN0009</strain>
    </source>
</reference>
<evidence type="ECO:0000313" key="3">
    <source>
        <dbReference type="EMBL" id="KAF6812619.1"/>
    </source>
</evidence>
<feature type="coiled-coil region" evidence="1">
    <location>
        <begin position="79"/>
        <end position="251"/>
    </location>
</feature>
<proteinExistence type="predicted"/>
<gene>
    <name evidence="3" type="ORF">CSOJ01_05038</name>
</gene>
<keyword evidence="1" id="KW-0175">Coiled coil</keyword>
<sequence length="355" mass="40905">MEIQNPSNLNCLVGDGQISFDNGQQPFSFTWNPPAAPVLDDAVEGNDRKRRRVQVDVDKQGIAVLKLGSEMTFDFKSTHADAEKKLVNITAERDQLRARVETLETELAQIRTQKDETLAKVTAERNELKRNLQKTTEKLKDSQAKLIDREDEIEDVQHEKSMVDTARDRVMSQLKFAEKTVHELKAQMKTDKTASAAAQDEIMKQLKEQQEAKKKVHDEMVHLRANNNEHCRRLQETINRAEFEKGQLQTAIDVHLREKNLMKTTIDEHIREQTTAQHQLQTSQKELARLFDSLQRLQSVAGNCKGCERLEKELKEALNKQVEIDAELHKPRQAAPKKRRPTFALDYSDYSDEEK</sequence>
<accession>A0A8H6JGA4</accession>
<evidence type="ECO:0000256" key="2">
    <source>
        <dbReference type="SAM" id="MobiDB-lite"/>
    </source>
</evidence>
<feature type="coiled-coil region" evidence="1">
    <location>
        <begin position="280"/>
        <end position="327"/>
    </location>
</feature>
<name>A0A8H6JGA4_9PEZI</name>
<feature type="compositionally biased region" description="Basic residues" evidence="2">
    <location>
        <begin position="331"/>
        <end position="341"/>
    </location>
</feature>